<feature type="transmembrane region" description="Helical" evidence="1">
    <location>
        <begin position="209"/>
        <end position="232"/>
    </location>
</feature>
<organism evidence="2 3">
    <name type="scientific">Leptospira saintgironsiae</name>
    <dbReference type="NCBI Taxonomy" id="2023183"/>
    <lineage>
        <taxon>Bacteria</taxon>
        <taxon>Pseudomonadati</taxon>
        <taxon>Spirochaetota</taxon>
        <taxon>Spirochaetia</taxon>
        <taxon>Leptospirales</taxon>
        <taxon>Leptospiraceae</taxon>
        <taxon>Leptospira</taxon>
    </lineage>
</organism>
<evidence type="ECO:0000313" key="2">
    <source>
        <dbReference type="EMBL" id="PJZ47484.1"/>
    </source>
</evidence>
<dbReference type="AlphaFoldDB" id="A0A2M9Y7E5"/>
<dbReference type="RefSeq" id="WP_100711881.1">
    <property type="nucleotide sequence ID" value="NZ_NPDR01000020.1"/>
</dbReference>
<feature type="transmembrane region" description="Helical" evidence="1">
    <location>
        <begin position="166"/>
        <end position="188"/>
    </location>
</feature>
<proteinExistence type="predicted"/>
<keyword evidence="1" id="KW-1133">Transmembrane helix</keyword>
<comment type="caution">
    <text evidence="2">The sequence shown here is derived from an EMBL/GenBank/DDBJ whole genome shotgun (WGS) entry which is preliminary data.</text>
</comment>
<dbReference type="OrthoDB" id="348109at2"/>
<gene>
    <name evidence="2" type="ORF">CH362_18940</name>
</gene>
<accession>A0A2M9Y7E5</accession>
<keyword evidence="1" id="KW-0472">Membrane</keyword>
<sequence length="270" mass="30965">MKKYIVYGLFGTTLLFPFVVIGIIVSQWEKSNLIDYSKFVETAEYKFIVEKLNDRTFSKFFSEEINTTAGLQEFLSKAEKYLTGTVKYELLEYNHNQKMNDGIVDKYTVLLLKGIRNDSMNYFIKITLRQLEEDKISIVGIYFNDLNTDLEENLSLSSQAFTTMHIIALGIALAVSLIIVGSSYSIAFRNPPKRQMLWMFLNMLGISKLLFNWSTASFSYQLIYVSFIGVSFSKTGNLGSWLLGSSVPIFSIIHLIRAYYLPKNVQEHSD</sequence>
<keyword evidence="1" id="KW-0812">Transmembrane</keyword>
<feature type="transmembrane region" description="Helical" evidence="1">
    <location>
        <begin position="7"/>
        <end position="28"/>
    </location>
</feature>
<dbReference type="EMBL" id="NPDR01000020">
    <property type="protein sequence ID" value="PJZ47484.1"/>
    <property type="molecule type" value="Genomic_DNA"/>
</dbReference>
<keyword evidence="3" id="KW-1185">Reference proteome</keyword>
<evidence type="ECO:0000313" key="3">
    <source>
        <dbReference type="Proteomes" id="UP000231926"/>
    </source>
</evidence>
<dbReference type="Proteomes" id="UP000231926">
    <property type="component" value="Unassembled WGS sequence"/>
</dbReference>
<feature type="transmembrane region" description="Helical" evidence="1">
    <location>
        <begin position="238"/>
        <end position="260"/>
    </location>
</feature>
<protein>
    <submittedName>
        <fullName evidence="2">Uncharacterized protein</fullName>
    </submittedName>
</protein>
<name>A0A2M9Y7E5_9LEPT</name>
<evidence type="ECO:0000256" key="1">
    <source>
        <dbReference type="SAM" id="Phobius"/>
    </source>
</evidence>
<reference evidence="2 3" key="1">
    <citation type="submission" date="2017-07" db="EMBL/GenBank/DDBJ databases">
        <title>Leptospira spp. isolated from tropical soils.</title>
        <authorList>
            <person name="Thibeaux R."/>
            <person name="Iraola G."/>
            <person name="Ferres I."/>
            <person name="Bierque E."/>
            <person name="Girault D."/>
            <person name="Soupe-Gilbert M.-E."/>
            <person name="Picardeau M."/>
            <person name="Goarant C."/>
        </authorList>
    </citation>
    <scope>NUCLEOTIDE SEQUENCE [LARGE SCALE GENOMIC DNA]</scope>
    <source>
        <strain evidence="2 3">FH4-C-A2</strain>
    </source>
</reference>